<proteinExistence type="predicted"/>
<organism evidence="1 2">
    <name type="scientific">Dryococelus australis</name>
    <dbReference type="NCBI Taxonomy" id="614101"/>
    <lineage>
        <taxon>Eukaryota</taxon>
        <taxon>Metazoa</taxon>
        <taxon>Ecdysozoa</taxon>
        <taxon>Arthropoda</taxon>
        <taxon>Hexapoda</taxon>
        <taxon>Insecta</taxon>
        <taxon>Pterygota</taxon>
        <taxon>Neoptera</taxon>
        <taxon>Polyneoptera</taxon>
        <taxon>Phasmatodea</taxon>
        <taxon>Verophasmatodea</taxon>
        <taxon>Anareolatae</taxon>
        <taxon>Phasmatidae</taxon>
        <taxon>Eurycanthinae</taxon>
        <taxon>Dryococelus</taxon>
    </lineage>
</organism>
<evidence type="ECO:0000313" key="1">
    <source>
        <dbReference type="EMBL" id="KAJ8871130.1"/>
    </source>
</evidence>
<sequence>MEWRARGRWSFERQPRGAVAPLVTWSPEVSPRGRKSALTKRRQNRSGLRRSILYFIDCWPSYRARRGYAIPALLAGLPPATNKEEIITKINIQSYLTDGTGTQCSAASCCGVYVYSLCSRCMLKGRVAVGGECKVIRHSDNTRVGRRNATILRDRFRPITNLQGKQEPNTAIPALELNWTNEQLSEARITIRDCGANIWKTFPSVEGHRVVISLAAELSGFVQPLCLVVRVAFHVRRLRRFTVAERLACSPPTKANRVQSPAGSLPNFRKWESCPTMQLVGGFFFGGFPVSPAFSFGAAHTQLTSPSSSLTMSYYITGENVYQINGLPNLPTESFFGAVVTERLDCSSPTKVKRVQSPAGPLPDFRKWKLCRTMPLVRGFSRGSLVSPALHSGAATFSPHFVLIGSQDLVSTCLEEPFDVRGMGQTAPFPPPYRQPYNYHRLPATSSSDAALAVDIGKPAILFLADMWPAGG</sequence>
<protein>
    <submittedName>
        <fullName evidence="1">Uncharacterized protein</fullName>
    </submittedName>
</protein>
<evidence type="ECO:0000313" key="2">
    <source>
        <dbReference type="Proteomes" id="UP001159363"/>
    </source>
</evidence>
<keyword evidence="2" id="KW-1185">Reference proteome</keyword>
<reference evidence="1 2" key="1">
    <citation type="submission" date="2023-02" db="EMBL/GenBank/DDBJ databases">
        <title>LHISI_Scaffold_Assembly.</title>
        <authorList>
            <person name="Stuart O.P."/>
            <person name="Cleave R."/>
            <person name="Magrath M.J.L."/>
            <person name="Mikheyev A.S."/>
        </authorList>
    </citation>
    <scope>NUCLEOTIDE SEQUENCE [LARGE SCALE GENOMIC DNA]</scope>
    <source>
        <strain evidence="1">Daus_M_001</strain>
        <tissue evidence="1">Leg muscle</tissue>
    </source>
</reference>
<dbReference type="Proteomes" id="UP001159363">
    <property type="component" value="Chromosome 11"/>
</dbReference>
<name>A0ABQ9GFG4_9NEOP</name>
<gene>
    <name evidence="1" type="ORF">PR048_027434</name>
</gene>
<dbReference type="EMBL" id="JARBHB010000012">
    <property type="protein sequence ID" value="KAJ8871130.1"/>
    <property type="molecule type" value="Genomic_DNA"/>
</dbReference>
<accession>A0ABQ9GFG4</accession>
<comment type="caution">
    <text evidence="1">The sequence shown here is derived from an EMBL/GenBank/DDBJ whole genome shotgun (WGS) entry which is preliminary data.</text>
</comment>